<dbReference type="InterPro" id="IPR007685">
    <property type="entry name" value="RelA_SpoT"/>
</dbReference>
<dbReference type="Proteomes" id="UP000238823">
    <property type="component" value="Unassembled WGS sequence"/>
</dbReference>
<evidence type="ECO:0000313" key="3">
    <source>
        <dbReference type="Proteomes" id="UP000238823"/>
    </source>
</evidence>
<gene>
    <name evidence="2" type="ORF">ENSA7_14260</name>
</gene>
<organism evidence="2 3">
    <name type="scientific">Enhygromyxa salina</name>
    <dbReference type="NCBI Taxonomy" id="215803"/>
    <lineage>
        <taxon>Bacteria</taxon>
        <taxon>Pseudomonadati</taxon>
        <taxon>Myxococcota</taxon>
        <taxon>Polyangia</taxon>
        <taxon>Nannocystales</taxon>
        <taxon>Nannocystaceae</taxon>
        <taxon>Enhygromyxa</taxon>
    </lineage>
</organism>
<protein>
    <recommendedName>
        <fullName evidence="1">RelA/SpoT domain-containing protein</fullName>
    </recommendedName>
</protein>
<name>A0A2S9YUN2_9BACT</name>
<dbReference type="CDD" id="cd05399">
    <property type="entry name" value="NT_Rel-Spo_like"/>
    <property type="match status" value="1"/>
</dbReference>
<comment type="caution">
    <text evidence="2">The sequence shown here is derived from an EMBL/GenBank/DDBJ whole genome shotgun (WGS) entry which is preliminary data.</text>
</comment>
<evidence type="ECO:0000313" key="2">
    <source>
        <dbReference type="EMBL" id="PRQ08794.1"/>
    </source>
</evidence>
<dbReference type="Pfam" id="PF04607">
    <property type="entry name" value="RelA_SpoT"/>
    <property type="match status" value="1"/>
</dbReference>
<sequence>MSAEWQDSIIAEYIRQRPSIDVWHTAVRRTFEVAPELHLPPLPVIHSIKGRLKDPEHLRGKLSRKREEGEDVTKDTLFDQITDLAGVRVLHLHQTQFPAIHGMIDQKVQDGDWVLGEAAVAYSWDPDAQSFFEKFGLDVKIKESAYTSVHYQIRAPGGNRAMCCEVQVRTLFEEIWGEIDHSINYPTPAISKACQEQLRVLARLVSTGTRLVDSIFSTYVEHSELTRLQDLPD</sequence>
<dbReference type="EMBL" id="PVNL01000035">
    <property type="protein sequence ID" value="PRQ08794.1"/>
    <property type="molecule type" value="Genomic_DNA"/>
</dbReference>
<accession>A0A2S9YUN2</accession>
<dbReference type="Gene3D" id="3.30.460.10">
    <property type="entry name" value="Beta Polymerase, domain 2"/>
    <property type="match status" value="1"/>
</dbReference>
<reference evidence="2 3" key="1">
    <citation type="submission" date="2018-03" db="EMBL/GenBank/DDBJ databases">
        <title>Draft Genome Sequences of the Obligatory Marine Myxobacteria Enhygromyxa salina SWB007.</title>
        <authorList>
            <person name="Poehlein A."/>
            <person name="Moghaddam J.A."/>
            <person name="Harms H."/>
            <person name="Alanjari M."/>
            <person name="Koenig G.M."/>
            <person name="Daniel R."/>
            <person name="Schaeberle T.F."/>
        </authorList>
    </citation>
    <scope>NUCLEOTIDE SEQUENCE [LARGE SCALE GENOMIC DNA]</scope>
    <source>
        <strain evidence="2 3">SWB007</strain>
    </source>
</reference>
<dbReference type="OrthoDB" id="9789634at2"/>
<dbReference type="SUPFAM" id="SSF81301">
    <property type="entry name" value="Nucleotidyltransferase"/>
    <property type="match status" value="1"/>
</dbReference>
<feature type="domain" description="RelA/SpoT" evidence="1">
    <location>
        <begin position="50"/>
        <end position="191"/>
    </location>
</feature>
<dbReference type="SMART" id="SM00954">
    <property type="entry name" value="RelA_SpoT"/>
    <property type="match status" value="1"/>
</dbReference>
<evidence type="ECO:0000259" key="1">
    <source>
        <dbReference type="SMART" id="SM00954"/>
    </source>
</evidence>
<proteinExistence type="predicted"/>
<dbReference type="PANTHER" id="PTHR41773:SF1">
    <property type="entry name" value="RELA_SPOT DOMAIN-CONTAINING PROTEIN"/>
    <property type="match status" value="1"/>
</dbReference>
<dbReference type="GO" id="GO:0015969">
    <property type="term" value="P:guanosine tetraphosphate metabolic process"/>
    <property type="evidence" value="ECO:0007669"/>
    <property type="project" value="InterPro"/>
</dbReference>
<dbReference type="RefSeq" id="WP_106088463.1">
    <property type="nucleotide sequence ID" value="NZ_PVNL01000035.1"/>
</dbReference>
<dbReference type="AlphaFoldDB" id="A0A2S9YUN2"/>
<dbReference type="PANTHER" id="PTHR41773">
    <property type="entry name" value="GTP PYROPHOSPHATASE-RELATED"/>
    <property type="match status" value="1"/>
</dbReference>
<dbReference type="InterPro" id="IPR043519">
    <property type="entry name" value="NT_sf"/>
</dbReference>